<sequence length="183" mass="21330">MLAQTKLKEELIWLNQELSQLHDLEDRDGQLKPIVLMISDSGSDENSRYKKTIQVMIDASNPVERQMEPLSYDLAKIILPYDIFGSHLDKQLKIADEKLEKRNFKAAGEILAFVLENITINGYPILVEYVDPEKSYQLRLDEKSATWIERYTITCRYIIQIIKYNNTSCCRPFCSRILQLLPN</sequence>
<protein>
    <submittedName>
        <fullName evidence="1">6702_t:CDS:1</fullName>
    </submittedName>
</protein>
<evidence type="ECO:0000313" key="2">
    <source>
        <dbReference type="Proteomes" id="UP000789920"/>
    </source>
</evidence>
<dbReference type="EMBL" id="CAJVQC010000889">
    <property type="protein sequence ID" value="CAG8483177.1"/>
    <property type="molecule type" value="Genomic_DNA"/>
</dbReference>
<evidence type="ECO:0000313" key="1">
    <source>
        <dbReference type="EMBL" id="CAG8483177.1"/>
    </source>
</evidence>
<proteinExistence type="predicted"/>
<keyword evidence="2" id="KW-1185">Reference proteome</keyword>
<name>A0ACA9KMS7_9GLOM</name>
<reference evidence="1" key="1">
    <citation type="submission" date="2021-06" db="EMBL/GenBank/DDBJ databases">
        <authorList>
            <person name="Kallberg Y."/>
            <person name="Tangrot J."/>
            <person name="Rosling A."/>
        </authorList>
    </citation>
    <scope>NUCLEOTIDE SEQUENCE</scope>
    <source>
        <strain evidence="1">MA461A</strain>
    </source>
</reference>
<accession>A0ACA9KMS7</accession>
<gene>
    <name evidence="1" type="ORF">RPERSI_LOCUS1067</name>
</gene>
<comment type="caution">
    <text evidence="1">The sequence shown here is derived from an EMBL/GenBank/DDBJ whole genome shotgun (WGS) entry which is preliminary data.</text>
</comment>
<organism evidence="1 2">
    <name type="scientific">Racocetra persica</name>
    <dbReference type="NCBI Taxonomy" id="160502"/>
    <lineage>
        <taxon>Eukaryota</taxon>
        <taxon>Fungi</taxon>
        <taxon>Fungi incertae sedis</taxon>
        <taxon>Mucoromycota</taxon>
        <taxon>Glomeromycotina</taxon>
        <taxon>Glomeromycetes</taxon>
        <taxon>Diversisporales</taxon>
        <taxon>Gigasporaceae</taxon>
        <taxon>Racocetra</taxon>
    </lineage>
</organism>
<dbReference type="Proteomes" id="UP000789920">
    <property type="component" value="Unassembled WGS sequence"/>
</dbReference>